<name>A0A0C2REB7_9RICK</name>
<dbReference type="RefSeq" id="WP_041077814.1">
    <property type="nucleotide sequence ID" value="NZ_JWSW01000004.1"/>
</dbReference>
<dbReference type="EMBL" id="JWSW01000004">
    <property type="protein sequence ID" value="KIJ89205.1"/>
    <property type="molecule type" value="Genomic_DNA"/>
</dbReference>
<protein>
    <submittedName>
        <fullName evidence="1">Uncharacterized protein</fullName>
    </submittedName>
</protein>
<accession>A0A0C2REB7</accession>
<organism evidence="1 2">
    <name type="scientific">Rickettsia asembonensis</name>
    <dbReference type="NCBI Taxonomy" id="1068590"/>
    <lineage>
        <taxon>Bacteria</taxon>
        <taxon>Pseudomonadati</taxon>
        <taxon>Pseudomonadota</taxon>
        <taxon>Alphaproteobacteria</taxon>
        <taxon>Rickettsiales</taxon>
        <taxon>Rickettsiaceae</taxon>
        <taxon>Rickettsieae</taxon>
        <taxon>Rickettsia</taxon>
        <taxon>spotted fever group</taxon>
    </lineage>
</organism>
<reference evidence="1 2" key="1">
    <citation type="submission" date="2014-12" db="EMBL/GenBank/DDBJ databases">
        <title>Whole genome sequence of Candidatus Rickettsia asemboensis strain NMRCii isolated from cat fleas in west Kenya.</title>
        <authorList>
            <person name="Jima D."/>
            <person name="Luce-Fedrow A."/>
            <person name="Yang Y."/>
            <person name="Maina A.N."/>
            <person name="Snesrud E.C."/>
            <person name="Jarman R.G."/>
            <person name="Richards A.L."/>
            <person name="Hang J."/>
        </authorList>
    </citation>
    <scope>NUCLEOTIDE SEQUENCE [LARGE SCALE GENOMIC DNA]</scope>
    <source>
        <strain evidence="1 2">NMRCii</strain>
    </source>
</reference>
<dbReference type="Proteomes" id="UP000031952">
    <property type="component" value="Unassembled WGS sequence"/>
</dbReference>
<proteinExistence type="predicted"/>
<keyword evidence="2" id="KW-1185">Reference proteome</keyword>
<evidence type="ECO:0000313" key="2">
    <source>
        <dbReference type="Proteomes" id="UP000031952"/>
    </source>
</evidence>
<gene>
    <name evidence="1" type="ORF">SB78_00915</name>
</gene>
<comment type="caution">
    <text evidence="1">The sequence shown here is derived from an EMBL/GenBank/DDBJ whole genome shotgun (WGS) entry which is preliminary data.</text>
</comment>
<sequence>MDWWCARENCDLDDIEYEKYCPSCPQIVVEEIVQDSYTSNEHTKILQPKNLEEVRQNILKEYEKLPHNGLNIKDLYRIMYGIWVLE</sequence>
<evidence type="ECO:0000313" key="1">
    <source>
        <dbReference type="EMBL" id="KIJ89205.1"/>
    </source>
</evidence>
<dbReference type="AlphaFoldDB" id="A0A0C2REB7"/>